<dbReference type="Gene3D" id="1.10.1660.10">
    <property type="match status" value="1"/>
</dbReference>
<dbReference type="PROSITE" id="PS50937">
    <property type="entry name" value="HTH_MERR_2"/>
    <property type="match status" value="1"/>
</dbReference>
<dbReference type="PRINTS" id="PR00040">
    <property type="entry name" value="HTHMERR"/>
</dbReference>
<dbReference type="CDD" id="cd04785">
    <property type="entry name" value="HTH_CadR-PbrR-like"/>
    <property type="match status" value="1"/>
</dbReference>
<keyword evidence="3" id="KW-0804">Transcription</keyword>
<evidence type="ECO:0000313" key="6">
    <source>
        <dbReference type="Proteomes" id="UP000535078"/>
    </source>
</evidence>
<organism evidence="5 6">
    <name type="scientific">Sphingopyxis italica</name>
    <dbReference type="NCBI Taxonomy" id="1129133"/>
    <lineage>
        <taxon>Bacteria</taxon>
        <taxon>Pseudomonadati</taxon>
        <taxon>Pseudomonadota</taxon>
        <taxon>Alphaproteobacteria</taxon>
        <taxon>Sphingomonadales</taxon>
        <taxon>Sphingomonadaceae</taxon>
        <taxon>Sphingopyxis</taxon>
    </lineage>
</organism>
<feature type="domain" description="HTH merR-type" evidence="4">
    <location>
        <begin position="1"/>
        <end position="69"/>
    </location>
</feature>
<protein>
    <submittedName>
        <fullName evidence="5">Cu(I)-responsive transcriptional regulator</fullName>
    </submittedName>
</protein>
<evidence type="ECO:0000259" key="4">
    <source>
        <dbReference type="PROSITE" id="PS50937"/>
    </source>
</evidence>
<keyword evidence="1" id="KW-0805">Transcription regulation</keyword>
<dbReference type="InterPro" id="IPR000551">
    <property type="entry name" value="MerR-type_HTH_dom"/>
</dbReference>
<proteinExistence type="predicted"/>
<keyword evidence="2" id="KW-0238">DNA-binding</keyword>
<dbReference type="SMART" id="SM00422">
    <property type="entry name" value="HTH_MERR"/>
    <property type="match status" value="1"/>
</dbReference>
<reference evidence="5 6" key="1">
    <citation type="submission" date="2020-03" db="EMBL/GenBank/DDBJ databases">
        <title>Genomic Encyclopedia of Type Strains, Phase IV (KMG-IV): sequencing the most valuable type-strain genomes for metagenomic binning, comparative biology and taxonomic classification.</title>
        <authorList>
            <person name="Goeker M."/>
        </authorList>
    </citation>
    <scope>NUCLEOTIDE SEQUENCE [LARGE SCALE GENOMIC DNA]</scope>
    <source>
        <strain evidence="5 6">DSM 25229</strain>
    </source>
</reference>
<accession>A0A7X5XTS6</accession>
<evidence type="ECO:0000256" key="3">
    <source>
        <dbReference type="ARBA" id="ARBA00023163"/>
    </source>
</evidence>
<dbReference type="SUPFAM" id="SSF46955">
    <property type="entry name" value="Putative DNA-binding domain"/>
    <property type="match status" value="1"/>
</dbReference>
<dbReference type="PANTHER" id="PTHR30204">
    <property type="entry name" value="REDOX-CYCLING DRUG-SENSING TRANSCRIPTIONAL ACTIVATOR SOXR"/>
    <property type="match status" value="1"/>
</dbReference>
<sequence length="133" mass="15030">MRIGELAKATATRAETIRFYEKIGMLPEPARTGGNYRDYEQSHLARLFFIRRARELGFTIEQIRDLLGLSDDKDMACDAVDAVARDHLADVERKIADLAVLRRELEQMIAQCRQGSVAECGIMEAFEPPSDRG</sequence>
<evidence type="ECO:0000313" key="5">
    <source>
        <dbReference type="EMBL" id="NJB90824.1"/>
    </source>
</evidence>
<name>A0A7X5XTS6_9SPHN</name>
<dbReference type="InterPro" id="IPR009061">
    <property type="entry name" value="DNA-bd_dom_put_sf"/>
</dbReference>
<dbReference type="Pfam" id="PF09278">
    <property type="entry name" value="MerR-DNA-bind"/>
    <property type="match status" value="1"/>
</dbReference>
<dbReference type="InterPro" id="IPR015358">
    <property type="entry name" value="Tscrpt_reg_MerR_DNA-bd"/>
</dbReference>
<dbReference type="AlphaFoldDB" id="A0A7X5XTS6"/>
<dbReference type="RefSeq" id="WP_167922215.1">
    <property type="nucleotide sequence ID" value="NZ_JAATIT010000004.1"/>
</dbReference>
<keyword evidence="6" id="KW-1185">Reference proteome</keyword>
<dbReference type="EMBL" id="JAATIT010000004">
    <property type="protein sequence ID" value="NJB90824.1"/>
    <property type="molecule type" value="Genomic_DNA"/>
</dbReference>
<dbReference type="PANTHER" id="PTHR30204:SF94">
    <property type="entry name" value="HEAVY METAL-DEPENDENT TRANSCRIPTIONAL REGULATOR HI_0293-RELATED"/>
    <property type="match status" value="1"/>
</dbReference>
<dbReference type="Pfam" id="PF00376">
    <property type="entry name" value="MerR"/>
    <property type="match status" value="1"/>
</dbReference>
<comment type="caution">
    <text evidence="5">The sequence shown here is derived from an EMBL/GenBank/DDBJ whole genome shotgun (WGS) entry which is preliminary data.</text>
</comment>
<gene>
    <name evidence="5" type="ORF">GGR90_003026</name>
</gene>
<dbReference type="InterPro" id="IPR047057">
    <property type="entry name" value="MerR_fam"/>
</dbReference>
<evidence type="ECO:0000256" key="1">
    <source>
        <dbReference type="ARBA" id="ARBA00023015"/>
    </source>
</evidence>
<evidence type="ECO:0000256" key="2">
    <source>
        <dbReference type="ARBA" id="ARBA00023125"/>
    </source>
</evidence>
<dbReference type="GO" id="GO:0003700">
    <property type="term" value="F:DNA-binding transcription factor activity"/>
    <property type="evidence" value="ECO:0007669"/>
    <property type="project" value="InterPro"/>
</dbReference>
<dbReference type="GO" id="GO:0003677">
    <property type="term" value="F:DNA binding"/>
    <property type="evidence" value="ECO:0007669"/>
    <property type="project" value="UniProtKB-KW"/>
</dbReference>
<dbReference type="Proteomes" id="UP000535078">
    <property type="component" value="Unassembled WGS sequence"/>
</dbReference>